<feature type="domain" description="Pesticidal crystal protein Cry22Aa Ig-like" evidence="2">
    <location>
        <begin position="459"/>
        <end position="527"/>
    </location>
</feature>
<evidence type="ECO:0000313" key="3">
    <source>
        <dbReference type="EMBL" id="KAK3241760.1"/>
    </source>
</evidence>
<dbReference type="EMBL" id="LGRX02033316">
    <property type="protein sequence ID" value="KAK3241760.1"/>
    <property type="molecule type" value="Genomic_DNA"/>
</dbReference>
<dbReference type="Pfam" id="PF16403">
    <property type="entry name" value="Bact_surface_Ig-like"/>
    <property type="match status" value="1"/>
</dbReference>
<gene>
    <name evidence="3" type="ORF">CYMTET_48495</name>
</gene>
<protein>
    <recommendedName>
        <fullName evidence="2">Pesticidal crystal protein Cry22Aa Ig-like domain-containing protein</fullName>
    </recommendedName>
</protein>
<dbReference type="Proteomes" id="UP001190700">
    <property type="component" value="Unassembled WGS sequence"/>
</dbReference>
<dbReference type="InterPro" id="IPR013783">
    <property type="entry name" value="Ig-like_fold"/>
</dbReference>
<evidence type="ECO:0000313" key="4">
    <source>
        <dbReference type="Proteomes" id="UP001190700"/>
    </source>
</evidence>
<dbReference type="Gene3D" id="2.60.40.10">
    <property type="entry name" value="Immunoglobulins"/>
    <property type="match status" value="2"/>
</dbReference>
<name>A0AAE0BTW9_9CHLO</name>
<organism evidence="3 4">
    <name type="scientific">Cymbomonas tetramitiformis</name>
    <dbReference type="NCBI Taxonomy" id="36881"/>
    <lineage>
        <taxon>Eukaryota</taxon>
        <taxon>Viridiplantae</taxon>
        <taxon>Chlorophyta</taxon>
        <taxon>Pyramimonadophyceae</taxon>
        <taxon>Pyramimonadales</taxon>
        <taxon>Pyramimonadaceae</taxon>
        <taxon>Cymbomonas</taxon>
    </lineage>
</organism>
<accession>A0AAE0BTW9</accession>
<reference evidence="3 4" key="1">
    <citation type="journal article" date="2015" name="Genome Biol. Evol.">
        <title>Comparative Genomics of a Bacterivorous Green Alga Reveals Evolutionary Causalities and Consequences of Phago-Mixotrophic Mode of Nutrition.</title>
        <authorList>
            <person name="Burns J.A."/>
            <person name="Paasch A."/>
            <person name="Narechania A."/>
            <person name="Kim E."/>
        </authorList>
    </citation>
    <scope>NUCLEOTIDE SEQUENCE [LARGE SCALE GENOMIC DNA]</scope>
    <source>
        <strain evidence="3 4">PLY_AMNH</strain>
    </source>
</reference>
<feature type="region of interest" description="Disordered" evidence="1">
    <location>
        <begin position="1"/>
        <end position="32"/>
    </location>
</feature>
<feature type="region of interest" description="Disordered" evidence="1">
    <location>
        <begin position="246"/>
        <end position="267"/>
    </location>
</feature>
<feature type="compositionally biased region" description="Polar residues" evidence="1">
    <location>
        <begin position="13"/>
        <end position="23"/>
    </location>
</feature>
<evidence type="ECO:0000259" key="2">
    <source>
        <dbReference type="Pfam" id="PF16403"/>
    </source>
</evidence>
<dbReference type="InterPro" id="IPR032179">
    <property type="entry name" value="Cry22Aa_Ig-like"/>
</dbReference>
<proteinExistence type="predicted"/>
<keyword evidence="4" id="KW-1185">Reference proteome</keyword>
<dbReference type="AlphaFoldDB" id="A0AAE0BTW9"/>
<sequence>MPLTLAPGAPPNASMSTVHPTQGSSSTSSPSLVPTIFTDTSTTTSPSAFYAIMVASAVAFSDLYFSAFDATTFAASFTENFTAAMASAARVASSNIQITSIQAGSVQVMSTTFFSSDTSNHDMFIAQLSNSTASIFPGSAWSAYGSISLTSVTKKTISSLPPPASPYPLDLYTHPPPLNGPVATEGLPPPLVDPHTPPPQAINVPVPTELPQLPTSPIPPDYPLAPPIPLSPPHRGLFPIFTSPSYLTPSPRGPGNEKLSPPPLPASPPPPMVLIAELVYIDDYEELPSPVDEAPPLLTLHGSEYVQLVQRDVYTDAGAVAYDDVDGFGVEVVVTGLDAVATCCVTTQPFRIIYDAVDRAGNRAASVERLVGVEAACPPPSYLCEDISGVVCASCSESDDGNTACVCLDTAIISGGAEDGAVVPEYVPLIDTEPPSLVLLGEGTLAVSSSGTVIMLHEVEVGQTFVIPGIEAYDDVDGNLTAAVSSFGAGAIDTSMATPEDAPYVVTYSVSDRAGNSASEVRRRVSVMDPCAGAGADGRDEAVCGRDAAGVAECSVGGLCLSLTVEPEEEAAEPNPPVLELLGPAEVEAPPGQPYLRCPEERPLDLVCDQGATANDAVDGVLTKYILACSLDGTSNRFDKKGVTGCLSSQAPPGKYLIEFSVTNSAGLTAYTSRTVTLAPSCATGERLCEDGVTCSIDGVCMSSLIGNAAPEAVETSPPFIALRTFAAVPSAYVEVKQFAVYESCSAEAAEDPSVLCDPGVEAQTIEGADLSSAVLVCPEESCLSTGCPGHELVHKGIQACLNTSAEVGTVFTVQMLVFDHATPPQSAAVYRTITIVDSCADGQFLCSDRTCSDVECSVRDSLLAEEADTTPPVITFRNGSAVAIHYGDAAAAASLAPCTFNASESWDDGSSSCYAVAVDAASGDVSSSLAVRQDSGCSACSTRSCILESVHQCLPGTYGFLYSATDPEGNYARERLMVSVVEQGEVRAEILISASTSNVVEAQAQAETYQNKSTAENAALRQVRLYRALAEWPGRIGDHQS</sequence>
<comment type="caution">
    <text evidence="3">The sequence shown here is derived from an EMBL/GenBank/DDBJ whole genome shotgun (WGS) entry which is preliminary data.</text>
</comment>
<evidence type="ECO:0000256" key="1">
    <source>
        <dbReference type="SAM" id="MobiDB-lite"/>
    </source>
</evidence>